<reference evidence="2" key="3">
    <citation type="submission" date="2025-09" db="UniProtKB">
        <authorList>
            <consortium name="Ensembl"/>
        </authorList>
    </citation>
    <scope>IDENTIFICATION</scope>
</reference>
<name>A0A8B9YH19_BOSMU</name>
<accession>A0A8B9YH19</accession>
<evidence type="ECO:0000256" key="1">
    <source>
        <dbReference type="SAM" id="MobiDB-lite"/>
    </source>
</evidence>
<feature type="compositionally biased region" description="Low complexity" evidence="1">
    <location>
        <begin position="94"/>
        <end position="105"/>
    </location>
</feature>
<dbReference type="Ensembl" id="ENSBGRT00000040327.1">
    <property type="protein sequence ID" value="ENSBGRP00000034884.1"/>
    <property type="gene ID" value="ENSBGRG00000021808.1"/>
</dbReference>
<proteinExistence type="predicted"/>
<dbReference type="AlphaFoldDB" id="A0A8B9YH19"/>
<feature type="region of interest" description="Disordered" evidence="1">
    <location>
        <begin position="77"/>
        <end position="105"/>
    </location>
</feature>
<reference evidence="2" key="1">
    <citation type="submission" date="2019-05" db="EMBL/GenBank/DDBJ databases">
        <authorList>
            <person name="Zhang S."/>
            <person name="Liu J."/>
        </authorList>
    </citation>
    <scope>NUCLEOTIDE SEQUENCE [LARGE SCALE GENOMIC DNA]</scope>
</reference>
<evidence type="ECO:0000313" key="3">
    <source>
        <dbReference type="Proteomes" id="UP000694520"/>
    </source>
</evidence>
<dbReference type="GeneTree" id="ENSGT00940000162195"/>
<protein>
    <submittedName>
        <fullName evidence="2">Uncharacterized protein</fullName>
    </submittedName>
</protein>
<feature type="region of interest" description="Disordered" evidence="1">
    <location>
        <begin position="122"/>
        <end position="154"/>
    </location>
</feature>
<sequence>MFQLQYNSSEDETLIYREGIAPASSHHFLLKHLVPGADYDLCLLALTPAAGPSDLTATRLLGCAHFSTLPATPCAAPCSSATQSQTNGGPSPTPRRTPTQPAAAPAQLPLDLGTAAVLRLCQAPEGPGPDGAPVGPWLSAAPDAPLAGHPGQTPGVPGPMATALVPTLRNQARVACPALSHLSRPTSPPAHGPDGLLWEQPSTTTAPKRRLGGSCKHTPGTRGSPLVPGAPRRFESMQVPGPAVEGVAPGPRAVPVLRGGARFCLRSAVL</sequence>
<organism evidence="2 3">
    <name type="scientific">Bos mutus grunniens</name>
    <name type="common">Wild yak</name>
    <name type="synonym">Bos grunniens</name>
    <dbReference type="NCBI Taxonomy" id="30521"/>
    <lineage>
        <taxon>Eukaryota</taxon>
        <taxon>Metazoa</taxon>
        <taxon>Chordata</taxon>
        <taxon>Craniata</taxon>
        <taxon>Vertebrata</taxon>
        <taxon>Euteleostomi</taxon>
        <taxon>Mammalia</taxon>
        <taxon>Eutheria</taxon>
        <taxon>Laurasiatheria</taxon>
        <taxon>Artiodactyla</taxon>
        <taxon>Ruminantia</taxon>
        <taxon>Pecora</taxon>
        <taxon>Bovidae</taxon>
        <taxon>Bovinae</taxon>
        <taxon>Bos</taxon>
    </lineage>
</organism>
<feature type="region of interest" description="Disordered" evidence="1">
    <location>
        <begin position="182"/>
        <end position="231"/>
    </location>
</feature>
<keyword evidence="3" id="KW-1185">Reference proteome</keyword>
<dbReference type="Proteomes" id="UP000694520">
    <property type="component" value="Chromosome 29"/>
</dbReference>
<evidence type="ECO:0000313" key="2">
    <source>
        <dbReference type="Ensembl" id="ENSBGRP00000034884.1"/>
    </source>
</evidence>
<reference evidence="2" key="2">
    <citation type="submission" date="2025-08" db="UniProtKB">
        <authorList>
            <consortium name="Ensembl"/>
        </authorList>
    </citation>
    <scope>IDENTIFICATION</scope>
</reference>